<dbReference type="STRING" id="1406840.Q763_01470"/>
<reference evidence="1 2" key="1">
    <citation type="submission" date="2013-09" db="EMBL/GenBank/DDBJ databases">
        <authorList>
            <person name="Zeng Z."/>
            <person name="Chen C."/>
        </authorList>
    </citation>
    <scope>NUCLEOTIDE SEQUENCE [LARGE SCALE GENOMIC DNA]</scope>
    <source>
        <strain evidence="1 2">F44-8</strain>
    </source>
</reference>
<evidence type="ECO:0000313" key="1">
    <source>
        <dbReference type="EMBL" id="KGO84439.1"/>
    </source>
</evidence>
<dbReference type="Proteomes" id="UP000030129">
    <property type="component" value="Unassembled WGS sequence"/>
</dbReference>
<proteinExistence type="predicted"/>
<accession>A0A0A2LWQ3</accession>
<organism evidence="1 2">
    <name type="scientific">Flavobacterium beibuense F44-8</name>
    <dbReference type="NCBI Taxonomy" id="1406840"/>
    <lineage>
        <taxon>Bacteria</taxon>
        <taxon>Pseudomonadati</taxon>
        <taxon>Bacteroidota</taxon>
        <taxon>Flavobacteriia</taxon>
        <taxon>Flavobacteriales</taxon>
        <taxon>Flavobacteriaceae</taxon>
        <taxon>Flavobacterium</taxon>
    </lineage>
</organism>
<dbReference type="EMBL" id="JRLV01000001">
    <property type="protein sequence ID" value="KGO84439.1"/>
    <property type="molecule type" value="Genomic_DNA"/>
</dbReference>
<name>A0A0A2LWQ3_9FLAO</name>
<gene>
    <name evidence="1" type="ORF">Q763_01470</name>
</gene>
<comment type="caution">
    <text evidence="1">The sequence shown here is derived from an EMBL/GenBank/DDBJ whole genome shotgun (WGS) entry which is preliminary data.</text>
</comment>
<evidence type="ECO:0000313" key="2">
    <source>
        <dbReference type="Proteomes" id="UP000030129"/>
    </source>
</evidence>
<dbReference type="AlphaFoldDB" id="A0A0A2LWQ3"/>
<dbReference type="PROSITE" id="PS51257">
    <property type="entry name" value="PROKAR_LIPOPROTEIN"/>
    <property type="match status" value="1"/>
</dbReference>
<protein>
    <submittedName>
        <fullName evidence="1">Uncharacterized protein</fullName>
    </submittedName>
</protein>
<keyword evidence="2" id="KW-1185">Reference proteome</keyword>
<sequence>MLKKQEEVVNLTIANGSQFGSVSFQPMAGLVIGCVIYTNDATNPGFVTAKITNQNGEIVSAPADIRNYRSREAGYKEGCKPLYFETGKKMYDFEVNSDQPFESDFKCQLVLIYENDLTQQC</sequence>